<evidence type="ECO:0000313" key="4">
    <source>
        <dbReference type="EMBL" id="OQZ93847.1"/>
    </source>
</evidence>
<sequence>MALKIGELADMTGTTAPAIRYYEEIGLLPTPARVGGQRRYGGDDVRRLTFIRRCRDLGFPVEQVRQLVELMRDDHRSCLEARGVAETHLTALRAKLVELRALERSMARLIEAAGDACGGVAGPECVVLERLSRPG</sequence>
<protein>
    <submittedName>
        <fullName evidence="3">MerR family transcriptional regulator</fullName>
    </submittedName>
</protein>
<dbReference type="InterPro" id="IPR009061">
    <property type="entry name" value="DNA-bd_dom_put_sf"/>
</dbReference>
<dbReference type="GO" id="GO:0003700">
    <property type="term" value="F:DNA-binding transcription factor activity"/>
    <property type="evidence" value="ECO:0007669"/>
    <property type="project" value="InterPro"/>
</dbReference>
<dbReference type="SMART" id="SM00422">
    <property type="entry name" value="HTH_MERR"/>
    <property type="match status" value="1"/>
</dbReference>
<evidence type="ECO:0000313" key="6">
    <source>
        <dbReference type="Proteomes" id="UP001141650"/>
    </source>
</evidence>
<dbReference type="Proteomes" id="UP000192319">
    <property type="component" value="Unassembled WGS sequence"/>
</dbReference>
<dbReference type="PROSITE" id="PS50937">
    <property type="entry name" value="HTH_MERR_2"/>
    <property type="match status" value="1"/>
</dbReference>
<evidence type="ECO:0000313" key="3">
    <source>
        <dbReference type="EMBL" id="MCV7378718.1"/>
    </source>
</evidence>
<reference evidence="3" key="2">
    <citation type="submission" date="2020-07" db="EMBL/GenBank/DDBJ databases">
        <authorList>
            <person name="Pettersson B.M.F."/>
            <person name="Behra P.R.K."/>
            <person name="Ramesh M."/>
            <person name="Das S."/>
            <person name="Dasgupta S."/>
            <person name="Kirsebom L.A."/>
        </authorList>
    </citation>
    <scope>NUCLEOTIDE SEQUENCE</scope>
    <source>
        <strain evidence="3">CCUG 55640</strain>
    </source>
</reference>
<dbReference type="Proteomes" id="UP001141650">
    <property type="component" value="Unassembled WGS sequence"/>
</dbReference>
<evidence type="ECO:0000256" key="1">
    <source>
        <dbReference type="ARBA" id="ARBA00023125"/>
    </source>
</evidence>
<organism evidence="3 6">
    <name type="scientific">Mycobacterium alsense</name>
    <dbReference type="NCBI Taxonomy" id="324058"/>
    <lineage>
        <taxon>Bacteria</taxon>
        <taxon>Bacillati</taxon>
        <taxon>Actinomycetota</taxon>
        <taxon>Actinomycetes</taxon>
        <taxon>Mycobacteriales</taxon>
        <taxon>Mycobacteriaceae</taxon>
        <taxon>Mycobacterium</taxon>
    </lineage>
</organism>
<dbReference type="Gene3D" id="1.10.1660.10">
    <property type="match status" value="1"/>
</dbReference>
<comment type="caution">
    <text evidence="3">The sequence shown here is derived from an EMBL/GenBank/DDBJ whole genome shotgun (WGS) entry which is preliminary data.</text>
</comment>
<dbReference type="InterPro" id="IPR047057">
    <property type="entry name" value="MerR_fam"/>
</dbReference>
<dbReference type="InterPro" id="IPR000551">
    <property type="entry name" value="MerR-type_HTH_dom"/>
</dbReference>
<dbReference type="SUPFAM" id="SSF46955">
    <property type="entry name" value="Putative DNA-binding domain"/>
    <property type="match status" value="1"/>
</dbReference>
<reference evidence="4 5" key="1">
    <citation type="submission" date="2017-02" db="EMBL/GenBank/DDBJ databases">
        <title>The new phylogeny of genus Mycobacterium.</title>
        <authorList>
            <person name="Tortoli E."/>
            <person name="Trovato A."/>
            <person name="Cirillo D.M."/>
        </authorList>
    </citation>
    <scope>NUCLEOTIDE SEQUENCE [LARGE SCALE GENOMIC DNA]</scope>
    <source>
        <strain evidence="4 5">DSM 45230</strain>
    </source>
</reference>
<accession>A0AA41XLZ8</accession>
<dbReference type="PRINTS" id="PR00040">
    <property type="entry name" value="HTHMERR"/>
</dbReference>
<dbReference type="PANTHER" id="PTHR30204:SF92">
    <property type="entry name" value="HTH-TYPE TRANSCRIPTIONAL REGULATOR ZNTR"/>
    <property type="match status" value="1"/>
</dbReference>
<feature type="domain" description="HTH merR-type" evidence="2">
    <location>
        <begin position="2"/>
        <end position="70"/>
    </location>
</feature>
<name>A0AA41XLZ8_9MYCO</name>
<evidence type="ECO:0000259" key="2">
    <source>
        <dbReference type="PROSITE" id="PS50937"/>
    </source>
</evidence>
<dbReference type="GO" id="GO:0003677">
    <property type="term" value="F:DNA binding"/>
    <property type="evidence" value="ECO:0007669"/>
    <property type="project" value="UniProtKB-KW"/>
</dbReference>
<keyword evidence="5" id="KW-1185">Reference proteome</keyword>
<dbReference type="RefSeq" id="WP_083136091.1">
    <property type="nucleotide sequence ID" value="NZ_JACKVH010000012.1"/>
</dbReference>
<gene>
    <name evidence="4" type="ORF">BST11_00610</name>
    <name evidence="3" type="ORF">H7K38_08610</name>
</gene>
<dbReference type="EMBL" id="MVHD01000001">
    <property type="protein sequence ID" value="OQZ93847.1"/>
    <property type="molecule type" value="Genomic_DNA"/>
</dbReference>
<dbReference type="Pfam" id="PF13411">
    <property type="entry name" value="MerR_1"/>
    <property type="match status" value="1"/>
</dbReference>
<reference evidence="3" key="3">
    <citation type="journal article" date="2022" name="BMC Genomics">
        <title>Comparative genome analysis of mycobacteria focusing on tRNA and non-coding RNA.</title>
        <authorList>
            <person name="Behra P.R.K."/>
            <person name="Pettersson B.M.F."/>
            <person name="Ramesh M."/>
            <person name="Das S."/>
            <person name="Dasgupta S."/>
            <person name="Kirsebom L.A."/>
        </authorList>
    </citation>
    <scope>NUCLEOTIDE SEQUENCE</scope>
    <source>
        <strain evidence="3">CCUG 55640</strain>
    </source>
</reference>
<keyword evidence="1" id="KW-0238">DNA-binding</keyword>
<dbReference type="AlphaFoldDB" id="A0AA41XLZ8"/>
<dbReference type="PANTHER" id="PTHR30204">
    <property type="entry name" value="REDOX-CYCLING DRUG-SENSING TRANSCRIPTIONAL ACTIVATOR SOXR"/>
    <property type="match status" value="1"/>
</dbReference>
<evidence type="ECO:0000313" key="5">
    <source>
        <dbReference type="Proteomes" id="UP000192319"/>
    </source>
</evidence>
<proteinExistence type="predicted"/>
<dbReference type="EMBL" id="JACKVH010000012">
    <property type="protein sequence ID" value="MCV7378718.1"/>
    <property type="molecule type" value="Genomic_DNA"/>
</dbReference>